<dbReference type="Proteomes" id="UP001265315">
    <property type="component" value="Unassembled WGS sequence"/>
</dbReference>
<dbReference type="EMBL" id="JAVDSW010000013">
    <property type="protein sequence ID" value="MDR6705565.1"/>
    <property type="molecule type" value="Genomic_DNA"/>
</dbReference>
<evidence type="ECO:0000313" key="2">
    <source>
        <dbReference type="Proteomes" id="UP001265315"/>
    </source>
</evidence>
<dbReference type="RefSeq" id="WP_236773449.1">
    <property type="nucleotide sequence ID" value="NZ_CP048492.1"/>
</dbReference>
<protein>
    <recommendedName>
        <fullName evidence="3">Alpha/beta hydrolase</fullName>
    </recommendedName>
</protein>
<dbReference type="AlphaFoldDB" id="A0AAW8M2J4"/>
<sequence>MLVDGGFPNGYSRPVRSLPPLHLIWGSADRTFPLPIGRELERATQQLGGPVSLDVPYISTQARLINSGQFMKAINMDILDIKRIAMLRGDPTRYDATIAQMMAYAECLKREGIIK</sequence>
<comment type="caution">
    <text evidence="1">The sequence shown here is derived from an EMBL/GenBank/DDBJ whole genome shotgun (WGS) entry which is preliminary data.</text>
</comment>
<evidence type="ECO:0008006" key="3">
    <source>
        <dbReference type="Google" id="ProtNLM"/>
    </source>
</evidence>
<gene>
    <name evidence="1" type="ORF">J2W61_005440</name>
</gene>
<organism evidence="1 2">
    <name type="scientific">Agrobacterium tumefaciens</name>
    <dbReference type="NCBI Taxonomy" id="358"/>
    <lineage>
        <taxon>Bacteria</taxon>
        <taxon>Pseudomonadati</taxon>
        <taxon>Pseudomonadota</taxon>
        <taxon>Alphaproteobacteria</taxon>
        <taxon>Hyphomicrobiales</taxon>
        <taxon>Rhizobiaceae</taxon>
        <taxon>Rhizobium/Agrobacterium group</taxon>
        <taxon>Agrobacterium</taxon>
        <taxon>Agrobacterium tumefaciens complex</taxon>
    </lineage>
</organism>
<accession>A0AAW8M2J4</accession>
<reference evidence="1" key="1">
    <citation type="submission" date="2023-07" db="EMBL/GenBank/DDBJ databases">
        <title>Sorghum-associated microbial communities from plants grown in Nebraska, USA.</title>
        <authorList>
            <person name="Schachtman D."/>
        </authorList>
    </citation>
    <scope>NUCLEOTIDE SEQUENCE</scope>
    <source>
        <strain evidence="1">1457</strain>
    </source>
</reference>
<name>A0AAW8M2J4_AGRTU</name>
<proteinExistence type="predicted"/>
<evidence type="ECO:0000313" key="1">
    <source>
        <dbReference type="EMBL" id="MDR6705565.1"/>
    </source>
</evidence>